<evidence type="ECO:0000313" key="2">
    <source>
        <dbReference type="Proteomes" id="UP001055072"/>
    </source>
</evidence>
<reference evidence="1" key="1">
    <citation type="journal article" date="2021" name="Environ. Microbiol.">
        <title>Gene family expansions and transcriptome signatures uncover fungal adaptations to wood decay.</title>
        <authorList>
            <person name="Hage H."/>
            <person name="Miyauchi S."/>
            <person name="Viragh M."/>
            <person name="Drula E."/>
            <person name="Min B."/>
            <person name="Chaduli D."/>
            <person name="Navarro D."/>
            <person name="Favel A."/>
            <person name="Norest M."/>
            <person name="Lesage-Meessen L."/>
            <person name="Balint B."/>
            <person name="Merenyi Z."/>
            <person name="de Eugenio L."/>
            <person name="Morin E."/>
            <person name="Martinez A.T."/>
            <person name="Baldrian P."/>
            <person name="Stursova M."/>
            <person name="Martinez M.J."/>
            <person name="Novotny C."/>
            <person name="Magnuson J.K."/>
            <person name="Spatafora J.W."/>
            <person name="Maurice S."/>
            <person name="Pangilinan J."/>
            <person name="Andreopoulos W."/>
            <person name="LaButti K."/>
            <person name="Hundley H."/>
            <person name="Na H."/>
            <person name="Kuo A."/>
            <person name="Barry K."/>
            <person name="Lipzen A."/>
            <person name="Henrissat B."/>
            <person name="Riley R."/>
            <person name="Ahrendt S."/>
            <person name="Nagy L.G."/>
            <person name="Grigoriev I.V."/>
            <person name="Martin F."/>
            <person name="Rosso M.N."/>
        </authorList>
    </citation>
    <scope>NUCLEOTIDE SEQUENCE</scope>
    <source>
        <strain evidence="1">CBS 384.51</strain>
    </source>
</reference>
<protein>
    <submittedName>
        <fullName evidence="1">Uncharacterized protein</fullName>
    </submittedName>
</protein>
<dbReference type="Proteomes" id="UP001055072">
    <property type="component" value="Unassembled WGS sequence"/>
</dbReference>
<name>A0ACB8U6N1_9APHY</name>
<gene>
    <name evidence="1" type="ORF">BDY19DRAFT_114224</name>
</gene>
<proteinExistence type="predicted"/>
<dbReference type="EMBL" id="MU274910">
    <property type="protein sequence ID" value="KAI0089620.1"/>
    <property type="molecule type" value="Genomic_DNA"/>
</dbReference>
<comment type="caution">
    <text evidence="1">The sequence shown here is derived from an EMBL/GenBank/DDBJ whole genome shotgun (WGS) entry which is preliminary data.</text>
</comment>
<keyword evidence="2" id="KW-1185">Reference proteome</keyword>
<accession>A0ACB8U6N1</accession>
<organism evidence="1 2">
    <name type="scientific">Irpex rosettiformis</name>
    <dbReference type="NCBI Taxonomy" id="378272"/>
    <lineage>
        <taxon>Eukaryota</taxon>
        <taxon>Fungi</taxon>
        <taxon>Dikarya</taxon>
        <taxon>Basidiomycota</taxon>
        <taxon>Agaricomycotina</taxon>
        <taxon>Agaricomycetes</taxon>
        <taxon>Polyporales</taxon>
        <taxon>Irpicaceae</taxon>
        <taxon>Irpex</taxon>
    </lineage>
</organism>
<sequence>MAKINHMSLCYCLHTVLIIVYVALVVLASHHYEHGLNFPFTSPADQTVMSNIVVVVAQTFSTLYLAVLVLVTQRLALVLDLHTQQTLTAIHDKSSAWLGIGSSIFVLVDQVKIPAAISSVVYITTYLTGVAVLHITLPASVSVNTYNATALTKQATKLARPLNVNLQSDTNWDILRLYKQLPRLGLRGLDGNRIYDVIPITPMAVNETVVNATSFEVYCGLASNATQKDVLWGGSSIGALDVAGWSLESDLDFTFILGTTSLSPSCLRSKPLYSDDGTSYSKLGPNFIVFASTIPIVDDSGASATSIGIHPSLLFPTTDEGVGAENITVDSIQLTACNVYTVNSTIKVSTADGKPLDQAVSRSSVWSNWTIPQPPNDPLLNNISLAAIVAPDGARDQSFKSTSGANTSPYGIVLGGDGGEDSVDYNETIYLHPPSILDQFIMKDLMVTQWPPDTDQKMLLSDLQFSIGKAIAAIVWYYHNGNYTSANRNVSDLLSSQDRVGEATIEVVVTRMRLDFNVVLLAIGLGVSCMLLAVIFLLSFHSRREVSNDLDAAGILQLTWLLGNERHFAGIPKPDRQELRKAGMFDVQISTWVKRKTVQAMEYYEVSELTNLNSRTSDTDALEDNDSSRTLWVP</sequence>
<evidence type="ECO:0000313" key="1">
    <source>
        <dbReference type="EMBL" id="KAI0089620.1"/>
    </source>
</evidence>